<dbReference type="EMBL" id="JAHHUM010000921">
    <property type="protein sequence ID" value="KAK5615866.1"/>
    <property type="molecule type" value="Genomic_DNA"/>
</dbReference>
<proteinExistence type="predicted"/>
<feature type="region of interest" description="Disordered" evidence="1">
    <location>
        <begin position="85"/>
        <end position="111"/>
    </location>
</feature>
<evidence type="ECO:0000313" key="2">
    <source>
        <dbReference type="EMBL" id="KAK5615866.1"/>
    </source>
</evidence>
<evidence type="ECO:0000313" key="3">
    <source>
        <dbReference type="Proteomes" id="UP001311232"/>
    </source>
</evidence>
<reference evidence="2 3" key="1">
    <citation type="submission" date="2021-06" db="EMBL/GenBank/DDBJ databases">
        <authorList>
            <person name="Palmer J.M."/>
        </authorList>
    </citation>
    <scope>NUCLEOTIDE SEQUENCE [LARGE SCALE GENOMIC DNA]</scope>
    <source>
        <strain evidence="2 3">MEX-2019</strain>
        <tissue evidence="2">Muscle</tissue>
    </source>
</reference>
<feature type="compositionally biased region" description="Low complexity" evidence="1">
    <location>
        <begin position="85"/>
        <end position="105"/>
    </location>
</feature>
<gene>
    <name evidence="2" type="ORF">CRENBAI_020869</name>
</gene>
<sequence>MLCRGMVTTPCRSSREYTFHSYLQSHSSEITLWKHLIIAYLPVHPPTPCAQLKHCRSRITQRERQHCESPCHFSCQASVGLLTSSNKPSSNTNNPSSRSSPSSFSFCLYYK</sequence>
<name>A0AAV9S3M2_9TELE</name>
<accession>A0AAV9S3M2</accession>
<protein>
    <submittedName>
        <fullName evidence="2">Uncharacterized protein</fullName>
    </submittedName>
</protein>
<comment type="caution">
    <text evidence="2">The sequence shown here is derived from an EMBL/GenBank/DDBJ whole genome shotgun (WGS) entry which is preliminary data.</text>
</comment>
<keyword evidence="3" id="KW-1185">Reference proteome</keyword>
<evidence type="ECO:0000256" key="1">
    <source>
        <dbReference type="SAM" id="MobiDB-lite"/>
    </source>
</evidence>
<organism evidence="2 3">
    <name type="scientific">Crenichthys baileyi</name>
    <name type="common">White River springfish</name>
    <dbReference type="NCBI Taxonomy" id="28760"/>
    <lineage>
        <taxon>Eukaryota</taxon>
        <taxon>Metazoa</taxon>
        <taxon>Chordata</taxon>
        <taxon>Craniata</taxon>
        <taxon>Vertebrata</taxon>
        <taxon>Euteleostomi</taxon>
        <taxon>Actinopterygii</taxon>
        <taxon>Neopterygii</taxon>
        <taxon>Teleostei</taxon>
        <taxon>Neoteleostei</taxon>
        <taxon>Acanthomorphata</taxon>
        <taxon>Ovalentaria</taxon>
        <taxon>Atherinomorphae</taxon>
        <taxon>Cyprinodontiformes</taxon>
        <taxon>Goodeidae</taxon>
        <taxon>Crenichthys</taxon>
    </lineage>
</organism>
<dbReference type="Proteomes" id="UP001311232">
    <property type="component" value="Unassembled WGS sequence"/>
</dbReference>
<dbReference type="AlphaFoldDB" id="A0AAV9S3M2"/>